<feature type="signal peptide" evidence="1">
    <location>
        <begin position="1"/>
        <end position="21"/>
    </location>
</feature>
<accession>B9ZZY8</accession>
<organism evidence="2">
    <name type="scientific">Torenia fournieri</name>
    <name type="common">wishbone flower</name>
    <dbReference type="NCBI Taxonomy" id="68875"/>
    <lineage>
        <taxon>Eukaryota</taxon>
        <taxon>Viridiplantae</taxon>
        <taxon>Streptophyta</taxon>
        <taxon>Embryophyta</taxon>
        <taxon>Tracheophyta</taxon>
        <taxon>Spermatophyta</taxon>
        <taxon>Magnoliopsida</taxon>
        <taxon>eudicotyledons</taxon>
        <taxon>Gunneridae</taxon>
        <taxon>Pentapetalae</taxon>
        <taxon>asterids</taxon>
        <taxon>lamiids</taxon>
        <taxon>Lamiales</taxon>
        <taxon>Linderniaceae</taxon>
        <taxon>Torenia</taxon>
    </lineage>
</organism>
<sequence length="105" mass="12300">MALAKIVVLFLIVLISPLADARTYVSMDLKFTKIYKQKCSVWANFQDRECLNLCKKDFPECHKNCNAQNDNTEVVDMGYCQDWTVWSFWTIGDCKCLQEVYRVFP</sequence>
<evidence type="ECO:0000313" key="2">
    <source>
        <dbReference type="EMBL" id="BAH29756.1"/>
    </source>
</evidence>
<gene>
    <name evidence="2" type="primary">TfCRP8</name>
</gene>
<protein>
    <submittedName>
        <fullName evidence="2">Defensin-like cystein-rich peptide</fullName>
    </submittedName>
</protein>
<evidence type="ECO:0000256" key="1">
    <source>
        <dbReference type="SAM" id="SignalP"/>
    </source>
</evidence>
<feature type="chain" id="PRO_5002895881" evidence="1">
    <location>
        <begin position="22"/>
        <end position="105"/>
    </location>
</feature>
<keyword evidence="1" id="KW-0732">Signal</keyword>
<dbReference type="EMBL" id="AB465720">
    <property type="protein sequence ID" value="BAH29756.1"/>
    <property type="molecule type" value="mRNA"/>
</dbReference>
<reference evidence="2" key="1">
    <citation type="journal article" date="2009" name="Nature">
        <title>Defensin-like polypeptide LUREs are pollen tube attractants secreted from synergid cells.</title>
        <authorList>
            <person name="Okuda S."/>
            <person name="Tsutsui H."/>
            <person name="Shiina K."/>
            <person name="Sprunck S."/>
            <person name="Takeuchi H."/>
            <person name="Yui R."/>
            <person name="Kasahara R.D."/>
            <person name="Hamamura Y."/>
            <person name="Mizukami A."/>
            <person name="Suzaki D."/>
            <person name="Kawano N."/>
            <person name="Sakakibara T."/>
            <person name="Namiki S."/>
            <person name="Itoh K."/>
            <person name="Otsuka K."/>
            <person name="Matsuzaki M."/>
            <person name="Nozaki H."/>
            <person name="Kuroiwa T."/>
            <person name="Nakano A."/>
            <person name="Kanaoka M.M."/>
            <person name="Dresselhaus T."/>
            <person name="Sasaki N."/>
            <person name="Higashiyama T."/>
        </authorList>
    </citation>
    <scope>NUCLEOTIDE SEQUENCE</scope>
    <source>
        <tissue evidence="2">Mature ovule</tissue>
    </source>
</reference>
<name>B9ZZY8_9LAMI</name>
<proteinExistence type="evidence at transcript level"/>
<dbReference type="AlphaFoldDB" id="B9ZZY8"/>